<dbReference type="AlphaFoldDB" id="A0A6C0H3E1"/>
<reference evidence="1" key="1">
    <citation type="journal article" date="2020" name="Nature">
        <title>Giant virus diversity and host interactions through global metagenomics.</title>
        <authorList>
            <person name="Schulz F."/>
            <person name="Roux S."/>
            <person name="Paez-Espino D."/>
            <person name="Jungbluth S."/>
            <person name="Walsh D.A."/>
            <person name="Denef V.J."/>
            <person name="McMahon K.D."/>
            <person name="Konstantinidis K.T."/>
            <person name="Eloe-Fadrosh E.A."/>
            <person name="Kyrpides N.C."/>
            <person name="Woyke T."/>
        </authorList>
    </citation>
    <scope>NUCLEOTIDE SEQUENCE</scope>
    <source>
        <strain evidence="1">GVMAG-M-3300023179-62</strain>
    </source>
</reference>
<proteinExistence type="predicted"/>
<name>A0A6C0H3E1_9ZZZZ</name>
<accession>A0A6C0H3E1</accession>
<evidence type="ECO:0000313" key="1">
    <source>
        <dbReference type="EMBL" id="QHT74900.1"/>
    </source>
</evidence>
<protein>
    <submittedName>
        <fullName evidence="1">Uncharacterized protein</fullName>
    </submittedName>
</protein>
<sequence>MDLKICEKLVNTYNSSILNNADQSLKEAFYNEATKSAEEHDCVKGRKVLLSLIKNHFDKTNKPFPDFIGGPSSLTFHWSDKYQRQIYIFGEYHSNHIDCQKEEESESIIPVEFFFYDLFRNTNAFVDILFEFPSYYKHDEYGEESYYLADDSRLAELFKKFNTCVHYNTRGHDDCRLARAHYFDIRIQSQKLINYDDILWYERIVEDILIAHDLEEEQRKKYLLIFKLIELAPKFRTILENLNDEEFWRKQIRENKIINKELDKIEYPEIKEKILEFVEKKVVKEAKKDFIYFQTYAPDILNDESSEYDVLTAYRQINLCILIPCARISDAYTLARMFKKFNMEELQEKGYVGATDQPDEARNIIVYAGNAHSEMYRKFLEKKLGFEKINHAGNLKKNPYFPVSSHYKNCIDMRKFTPDTIFSDWPPKFSISSLVEKLIYGTQTWTITEKSVINRIIENNIGFRKAYRLKPDYSNPVHRGILIVLLSLCKNNPVSAFFPLKKRPRRERRAVERITRKLKNNFIQAFRNTM</sequence>
<organism evidence="1">
    <name type="scientific">viral metagenome</name>
    <dbReference type="NCBI Taxonomy" id="1070528"/>
    <lineage>
        <taxon>unclassified sequences</taxon>
        <taxon>metagenomes</taxon>
        <taxon>organismal metagenomes</taxon>
    </lineage>
</organism>
<dbReference type="EMBL" id="MN739859">
    <property type="protein sequence ID" value="QHT74900.1"/>
    <property type="molecule type" value="Genomic_DNA"/>
</dbReference>